<dbReference type="InterPro" id="IPR029058">
    <property type="entry name" value="AB_hydrolase_fold"/>
</dbReference>
<comment type="caution">
    <text evidence="2">The sequence shown here is derived from an EMBL/GenBank/DDBJ whole genome shotgun (WGS) entry which is preliminary data.</text>
</comment>
<feature type="compositionally biased region" description="Basic and acidic residues" evidence="1">
    <location>
        <begin position="474"/>
        <end position="483"/>
    </location>
</feature>
<evidence type="ECO:0000313" key="2">
    <source>
        <dbReference type="EMBL" id="GAA2046574.1"/>
    </source>
</evidence>
<dbReference type="EMBL" id="BAAAMN010000072">
    <property type="protein sequence ID" value="GAA2046574.1"/>
    <property type="molecule type" value="Genomic_DNA"/>
</dbReference>
<evidence type="ECO:0000256" key="1">
    <source>
        <dbReference type="SAM" id="MobiDB-lite"/>
    </source>
</evidence>
<protein>
    <submittedName>
        <fullName evidence="2">Uncharacterized protein</fullName>
    </submittedName>
</protein>
<feature type="region of interest" description="Disordered" evidence="1">
    <location>
        <begin position="464"/>
        <end position="511"/>
    </location>
</feature>
<organism evidence="2 3">
    <name type="scientific">Yaniella flava</name>
    <dbReference type="NCBI Taxonomy" id="287930"/>
    <lineage>
        <taxon>Bacteria</taxon>
        <taxon>Bacillati</taxon>
        <taxon>Actinomycetota</taxon>
        <taxon>Actinomycetes</taxon>
        <taxon>Micrococcales</taxon>
        <taxon>Micrococcaceae</taxon>
        <taxon>Yaniella</taxon>
    </lineage>
</organism>
<gene>
    <name evidence="2" type="ORF">GCM10009720_29330</name>
</gene>
<dbReference type="Proteomes" id="UP001501461">
    <property type="component" value="Unassembled WGS sequence"/>
</dbReference>
<proteinExistence type="predicted"/>
<reference evidence="2 3" key="1">
    <citation type="journal article" date="2019" name="Int. J. Syst. Evol. Microbiol.">
        <title>The Global Catalogue of Microorganisms (GCM) 10K type strain sequencing project: providing services to taxonomists for standard genome sequencing and annotation.</title>
        <authorList>
            <consortium name="The Broad Institute Genomics Platform"/>
            <consortium name="The Broad Institute Genome Sequencing Center for Infectious Disease"/>
            <person name="Wu L."/>
            <person name="Ma J."/>
        </authorList>
    </citation>
    <scope>NUCLEOTIDE SEQUENCE [LARGE SCALE GENOMIC DNA]</scope>
    <source>
        <strain evidence="2 3">JCM 13595</strain>
    </source>
</reference>
<name>A0ABN2V0F7_9MICC</name>
<dbReference type="RefSeq" id="WP_343960137.1">
    <property type="nucleotide sequence ID" value="NZ_BAAAMN010000072.1"/>
</dbReference>
<feature type="compositionally biased region" description="Polar residues" evidence="1">
    <location>
        <begin position="502"/>
        <end position="511"/>
    </location>
</feature>
<keyword evidence="3" id="KW-1185">Reference proteome</keyword>
<accession>A0ABN2V0F7</accession>
<sequence length="511" mass="54156">MRANVTGGPTHWRANLDELKLGVGHLQEATEQTMNLAGKAVVAGGLLSGVTIMTPQGPFIGANTVALSAGLVTMRGEVELLSTGVDAAIAAYLETEQRITTMVNAAATPAAIVLSIVGIATDLNVPNDVYEIAVRGTVDGVWAGVEAGFTGLNRLVPGSKYVAGNVISWTMDLDENMWDIPPAERTLGVLAHTVGQFGMLNLAPYNTTNVTQQPGENGWQDRDSLTNGGSIKAMQLLKDYAYEEDGVTVAKIQQDDGSDAYVVLYSGTTPLGDDDDGPLGLLQDDAAFGATGVVESIVADSVHVEDATMEILDQAGVPAGATIMTMGYSQGGTHALNVAMSDKMKGKYNVSDVLTVAAPTGHRRTDDFATNFVHIDHEHDKVPALTGASNEGRINRTTIEVKGYPEQDIEAGIFGPEHNIGLIDQQLGEALNDPQVQHATNIPLQNIETKMGGAVAIQQFKLDRQQAAPPHHPMQSERSERSSSEPAAPQKIIPVRPLPDWTTGTVRNLAD</sequence>
<dbReference type="SUPFAM" id="SSF53474">
    <property type="entry name" value="alpha/beta-Hydrolases"/>
    <property type="match status" value="1"/>
</dbReference>
<evidence type="ECO:0000313" key="3">
    <source>
        <dbReference type="Proteomes" id="UP001501461"/>
    </source>
</evidence>